<dbReference type="GO" id="GO:0031125">
    <property type="term" value="P:rRNA 3'-end processing"/>
    <property type="evidence" value="ECO:0007669"/>
    <property type="project" value="TreeGrafter"/>
</dbReference>
<evidence type="ECO:0000256" key="1">
    <source>
        <dbReference type="ARBA" id="ARBA00022801"/>
    </source>
</evidence>
<dbReference type="CDD" id="cd00077">
    <property type="entry name" value="HDc"/>
    <property type="match status" value="1"/>
</dbReference>
<dbReference type="InterPro" id="IPR003607">
    <property type="entry name" value="HD/PDEase_dom"/>
</dbReference>
<gene>
    <name evidence="4" type="ORF">G7084_03575</name>
</gene>
<proteinExistence type="predicted"/>
<dbReference type="FunFam" id="1.10.3210.10:FF:000008">
    <property type="entry name" value="3'-5' exoribonuclease YhaM"/>
    <property type="match status" value="1"/>
</dbReference>
<dbReference type="InterPro" id="IPR006675">
    <property type="entry name" value="HDIG_dom"/>
</dbReference>
<keyword evidence="1" id="KW-0378">Hydrolase</keyword>
<protein>
    <submittedName>
        <fullName evidence="4">HD domain-containing protein</fullName>
    </submittedName>
</protein>
<dbReference type="InterPro" id="IPR050798">
    <property type="entry name" value="YhaM_exoribonuc/phosphodiest"/>
</dbReference>
<dbReference type="KEGG" id="wco:G7084_03575"/>
<dbReference type="Pfam" id="PF01966">
    <property type="entry name" value="HD"/>
    <property type="match status" value="1"/>
</dbReference>
<organism evidence="4 5">
    <name type="scientific">Weissella coleopterorum</name>
    <dbReference type="NCBI Taxonomy" id="2714949"/>
    <lineage>
        <taxon>Bacteria</taxon>
        <taxon>Bacillati</taxon>
        <taxon>Bacillota</taxon>
        <taxon>Bacilli</taxon>
        <taxon>Lactobacillales</taxon>
        <taxon>Lactobacillaceae</taxon>
        <taxon>Weissella</taxon>
    </lineage>
</organism>
<dbReference type="PANTHER" id="PTHR37294:SF1">
    <property type="entry name" value="3'-5' EXORIBONUCLEASE YHAM"/>
    <property type="match status" value="1"/>
</dbReference>
<dbReference type="Gene3D" id="1.10.3210.10">
    <property type="entry name" value="Hypothetical protein af1432"/>
    <property type="match status" value="1"/>
</dbReference>
<evidence type="ECO:0000256" key="2">
    <source>
        <dbReference type="ARBA" id="ARBA00022839"/>
    </source>
</evidence>
<dbReference type="GO" id="GO:0004527">
    <property type="term" value="F:exonuclease activity"/>
    <property type="evidence" value="ECO:0007669"/>
    <property type="project" value="UniProtKB-KW"/>
</dbReference>
<dbReference type="RefSeq" id="WP_166010125.1">
    <property type="nucleotide sequence ID" value="NZ_CP049888.1"/>
</dbReference>
<evidence type="ECO:0000259" key="3">
    <source>
        <dbReference type="PROSITE" id="PS51831"/>
    </source>
</evidence>
<sequence length="317" mass="35968">MSEQKQLKDYQLDENIQMFALLKQADIRVTNSGKPYIAITIADRSMEISGMKWDASDEEFKVLEVGKVVFIKAVRQSYRDKPQLKFLEIRPAHEGEPQNVADFVPSGPMKALEMEEEVNTLIFKIINPTWQRIVRFLFNQYRDQFFTYPAAKSNHHAFAGGLGYHSLSIARLAQSVAQQYEQLDESLLLAGALLHDLGKVIELSGPIATTYTIPGNLIGHIVLIDEQIVLAAQELKLDLFSEDLILLRHVILAHHGQLEYGSPVRPLVQEANVLHQLDELDANLQSFDNVLNETEPGEFSNRSWALDNRSIYRPSEN</sequence>
<feature type="domain" description="HD" evidence="3">
    <location>
        <begin position="162"/>
        <end position="283"/>
    </location>
</feature>
<name>A0A6G8AZI4_9LACO</name>
<keyword evidence="5" id="KW-1185">Reference proteome</keyword>
<dbReference type="PANTHER" id="PTHR37294">
    <property type="entry name" value="3'-5' EXORIBONUCLEASE YHAM"/>
    <property type="match status" value="1"/>
</dbReference>
<keyword evidence="2" id="KW-0269">Exonuclease</keyword>
<accession>A0A6G8AZI4</accession>
<dbReference type="InterPro" id="IPR006674">
    <property type="entry name" value="HD_domain"/>
</dbReference>
<dbReference type="PROSITE" id="PS51831">
    <property type="entry name" value="HD"/>
    <property type="match status" value="1"/>
</dbReference>
<dbReference type="Proteomes" id="UP000500741">
    <property type="component" value="Chromosome"/>
</dbReference>
<dbReference type="CDD" id="cd04492">
    <property type="entry name" value="YhaM_OBF_like"/>
    <property type="match status" value="1"/>
</dbReference>
<dbReference type="EMBL" id="CP049888">
    <property type="protein sequence ID" value="QIL50478.1"/>
    <property type="molecule type" value="Genomic_DNA"/>
</dbReference>
<dbReference type="SUPFAM" id="SSF109604">
    <property type="entry name" value="HD-domain/PDEase-like"/>
    <property type="match status" value="1"/>
</dbReference>
<dbReference type="NCBIfam" id="TIGR00277">
    <property type="entry name" value="HDIG"/>
    <property type="match status" value="1"/>
</dbReference>
<evidence type="ECO:0000313" key="5">
    <source>
        <dbReference type="Proteomes" id="UP000500741"/>
    </source>
</evidence>
<reference evidence="4 5" key="1">
    <citation type="submission" date="2020-03" db="EMBL/GenBank/DDBJ databases">
        <title>Weissella sp. nov., isolated from Cybister lewisianus.</title>
        <authorList>
            <person name="Hyun D.-W."/>
            <person name="Bae J.-W."/>
        </authorList>
    </citation>
    <scope>NUCLEOTIDE SEQUENCE [LARGE SCALE GENOMIC DNA]</scope>
    <source>
        <strain evidence="4 5">HDW19</strain>
    </source>
</reference>
<dbReference type="SMART" id="SM00471">
    <property type="entry name" value="HDc"/>
    <property type="match status" value="1"/>
</dbReference>
<evidence type="ECO:0000313" key="4">
    <source>
        <dbReference type="EMBL" id="QIL50478.1"/>
    </source>
</evidence>
<keyword evidence="2" id="KW-0540">Nuclease</keyword>
<dbReference type="AlphaFoldDB" id="A0A6G8AZI4"/>